<proteinExistence type="predicted"/>
<dbReference type="Proteomes" id="UP001595645">
    <property type="component" value="Unassembled WGS sequence"/>
</dbReference>
<keyword evidence="1" id="KW-0732">Signal</keyword>
<keyword evidence="3" id="KW-1185">Reference proteome</keyword>
<accession>A0ABV7NVI7</accession>
<evidence type="ECO:0000313" key="2">
    <source>
        <dbReference type="EMBL" id="MFC3449725.1"/>
    </source>
</evidence>
<dbReference type="RefSeq" id="WP_378238418.1">
    <property type="nucleotide sequence ID" value="NZ_JBHRWK010000014.1"/>
</dbReference>
<evidence type="ECO:0000256" key="1">
    <source>
        <dbReference type="SAM" id="SignalP"/>
    </source>
</evidence>
<comment type="caution">
    <text evidence="2">The sequence shown here is derived from an EMBL/GenBank/DDBJ whole genome shotgun (WGS) entry which is preliminary data.</text>
</comment>
<gene>
    <name evidence="2" type="ORF">ACFOSH_09820</name>
</gene>
<protein>
    <submittedName>
        <fullName evidence="2">Uncharacterized protein</fullName>
    </submittedName>
</protein>
<name>A0ABV7NVI7_9PSEU</name>
<organism evidence="2 3">
    <name type="scientific">Amycolatopsis speibonae</name>
    <dbReference type="NCBI Taxonomy" id="1450224"/>
    <lineage>
        <taxon>Bacteria</taxon>
        <taxon>Bacillati</taxon>
        <taxon>Actinomycetota</taxon>
        <taxon>Actinomycetes</taxon>
        <taxon>Pseudonocardiales</taxon>
        <taxon>Pseudonocardiaceae</taxon>
        <taxon>Amycolatopsis</taxon>
    </lineage>
</organism>
<reference evidence="3" key="1">
    <citation type="journal article" date="2019" name="Int. J. Syst. Evol. Microbiol.">
        <title>The Global Catalogue of Microorganisms (GCM) 10K type strain sequencing project: providing services to taxonomists for standard genome sequencing and annotation.</title>
        <authorList>
            <consortium name="The Broad Institute Genomics Platform"/>
            <consortium name="The Broad Institute Genome Sequencing Center for Infectious Disease"/>
            <person name="Wu L."/>
            <person name="Ma J."/>
        </authorList>
    </citation>
    <scope>NUCLEOTIDE SEQUENCE [LARGE SCALE GENOMIC DNA]</scope>
    <source>
        <strain evidence="3">CGMCC 4.7676</strain>
    </source>
</reference>
<evidence type="ECO:0000313" key="3">
    <source>
        <dbReference type="Proteomes" id="UP001595645"/>
    </source>
</evidence>
<feature type="chain" id="PRO_5047381206" evidence="1">
    <location>
        <begin position="28"/>
        <end position="123"/>
    </location>
</feature>
<feature type="signal peptide" evidence="1">
    <location>
        <begin position="1"/>
        <end position="27"/>
    </location>
</feature>
<sequence>MKALARAAAVLGVLALGSAGFAGTAAAAPGSFEVCGPLGCAAQSIRTTIGRGEAFATLTDNSPASTLIAQFIVSPPTQVSIIQVGDGETVAVIMLPSTWRRLTVKACADSMVNCNSESIIRLP</sequence>
<dbReference type="EMBL" id="JBHRWK010000014">
    <property type="protein sequence ID" value="MFC3449725.1"/>
    <property type="molecule type" value="Genomic_DNA"/>
</dbReference>